<dbReference type="PANTHER" id="PTHR30335">
    <property type="entry name" value="INTEGRAL MEMBRANE PROTEIN OF SOXR-REDUCING COMPLEX"/>
    <property type="match status" value="1"/>
</dbReference>
<evidence type="ECO:0000256" key="4">
    <source>
        <dbReference type="ARBA" id="ARBA00022967"/>
    </source>
</evidence>
<dbReference type="AlphaFoldDB" id="A0A1F7FFS0"/>
<evidence type="ECO:0000256" key="6">
    <source>
        <dbReference type="ARBA" id="ARBA00022989"/>
    </source>
</evidence>
<keyword evidence="5 8" id="KW-0249">Electron transport</keyword>
<dbReference type="GO" id="GO:0012505">
    <property type="term" value="C:endomembrane system"/>
    <property type="evidence" value="ECO:0007669"/>
    <property type="project" value="UniProtKB-SubCell"/>
</dbReference>
<keyword evidence="3 8" id="KW-0812">Transmembrane</keyword>
<reference evidence="9 10" key="1">
    <citation type="journal article" date="2016" name="Nat. Commun.">
        <title>Thousands of microbial genomes shed light on interconnected biogeochemical processes in an aquifer system.</title>
        <authorList>
            <person name="Anantharaman K."/>
            <person name="Brown C.T."/>
            <person name="Hug L.A."/>
            <person name="Sharon I."/>
            <person name="Castelle C.J."/>
            <person name="Probst A.J."/>
            <person name="Thomas B.C."/>
            <person name="Singh A."/>
            <person name="Wilkins M.J."/>
            <person name="Karaoz U."/>
            <person name="Brodie E.L."/>
            <person name="Williams K.H."/>
            <person name="Hubbard S.S."/>
            <person name="Banfield J.F."/>
        </authorList>
    </citation>
    <scope>NUCLEOTIDE SEQUENCE [LARGE SCALE GENOMIC DNA]</scope>
</reference>
<sequence length="197" mass="21156">MELLILVISAMLVKNILLAQYLGNCPFCGVSNRMDTALGMGMAVIFVLTLSSACTWVVQRYMLDPFGLGYLQTLVFILVIAALVQLVEMFLKKSAPLLYQALGIYLPLITTNCAVLGVAIICIRRDYDFVHTIVFSLASAAGFSLALVLMAGIRRRISVSPVPRALQGTAITLITAGLMALAFFGFAGVDASLTALK</sequence>
<evidence type="ECO:0000256" key="3">
    <source>
        <dbReference type="ARBA" id="ARBA00022692"/>
    </source>
</evidence>
<comment type="subcellular location">
    <subcellularLocation>
        <location evidence="8">Cell membrane</location>
        <topology evidence="8">Multi-pass membrane protein</topology>
    </subcellularLocation>
    <subcellularLocation>
        <location evidence="1">Endomembrane system</location>
        <topology evidence="1">Multi-pass membrane protein</topology>
    </subcellularLocation>
</comment>
<evidence type="ECO:0000256" key="7">
    <source>
        <dbReference type="ARBA" id="ARBA00023136"/>
    </source>
</evidence>
<keyword evidence="6 8" id="KW-1133">Transmembrane helix</keyword>
<dbReference type="InterPro" id="IPR050133">
    <property type="entry name" value="NqrDE/RnfAE_oxidrdctase"/>
</dbReference>
<name>A0A1F7FFS0_UNCRA</name>
<dbReference type="GO" id="GO:0022900">
    <property type="term" value="P:electron transport chain"/>
    <property type="evidence" value="ECO:0007669"/>
    <property type="project" value="UniProtKB-UniRule"/>
</dbReference>
<evidence type="ECO:0000256" key="8">
    <source>
        <dbReference type="HAMAP-Rule" id="MF_00459"/>
    </source>
</evidence>
<evidence type="ECO:0000256" key="5">
    <source>
        <dbReference type="ARBA" id="ARBA00022982"/>
    </source>
</evidence>
<dbReference type="PIRSF" id="PIRSF006102">
    <property type="entry name" value="NQR_DE"/>
    <property type="match status" value="1"/>
</dbReference>
<comment type="function">
    <text evidence="8">Part of a membrane-bound complex that couples electron transfer with translocation of ions across the membrane.</text>
</comment>
<evidence type="ECO:0000256" key="2">
    <source>
        <dbReference type="ARBA" id="ARBA00022448"/>
    </source>
</evidence>
<protein>
    <recommendedName>
        <fullName evidence="8">Ion-translocating oxidoreductase complex subunit A</fullName>
        <ecNumber evidence="8">7.-.-.-</ecNumber>
    </recommendedName>
    <alternativeName>
        <fullName evidence="8">Rnf electron transport complex subunit A</fullName>
    </alternativeName>
</protein>
<dbReference type="EMBL" id="MFYX01000055">
    <property type="protein sequence ID" value="OGK05544.1"/>
    <property type="molecule type" value="Genomic_DNA"/>
</dbReference>
<feature type="transmembrane region" description="Helical" evidence="8">
    <location>
        <begin position="133"/>
        <end position="153"/>
    </location>
</feature>
<dbReference type="Proteomes" id="UP000179243">
    <property type="component" value="Unassembled WGS sequence"/>
</dbReference>
<comment type="subunit">
    <text evidence="8">The complex is composed of six subunits: RnfA, RnfB, RnfC, RnfD, RnfE and RnfG.</text>
</comment>
<dbReference type="InterPro" id="IPR003667">
    <property type="entry name" value="NqrDE/RnfAE"/>
</dbReference>
<keyword evidence="7 8" id="KW-0472">Membrane</keyword>
<keyword evidence="4 8" id="KW-1278">Translocase</keyword>
<dbReference type="Pfam" id="PF02508">
    <property type="entry name" value="Rnf-Nqr"/>
    <property type="match status" value="1"/>
</dbReference>
<evidence type="ECO:0000313" key="10">
    <source>
        <dbReference type="Proteomes" id="UP000179243"/>
    </source>
</evidence>
<feature type="transmembrane region" description="Helical" evidence="8">
    <location>
        <begin position="38"/>
        <end position="58"/>
    </location>
</feature>
<comment type="caution">
    <text evidence="9">The sequence shown here is derived from an EMBL/GenBank/DDBJ whole genome shotgun (WGS) entry which is preliminary data.</text>
</comment>
<keyword evidence="8" id="KW-1003">Cell membrane</keyword>
<dbReference type="HAMAP" id="MF_00459">
    <property type="entry name" value="RsxA_RnfA"/>
    <property type="match status" value="1"/>
</dbReference>
<comment type="similarity">
    <text evidence="8">Belongs to the NqrDE/RnfAE family.</text>
</comment>
<dbReference type="InterPro" id="IPR011293">
    <property type="entry name" value="Ion_transpt_RnfA/RsxA"/>
</dbReference>
<comment type="caution">
    <text evidence="8">Lacks conserved residue(s) required for the propagation of feature annotation.</text>
</comment>
<dbReference type="NCBIfam" id="TIGR01943">
    <property type="entry name" value="rnfA"/>
    <property type="match status" value="1"/>
</dbReference>
<accession>A0A1F7FFS0</accession>
<feature type="transmembrane region" description="Helical" evidence="8">
    <location>
        <begin position="165"/>
        <end position="189"/>
    </location>
</feature>
<organism evidence="9 10">
    <name type="scientific">Candidatus Raymondbacteria bacterium RIFOXYD12_FULL_49_13</name>
    <dbReference type="NCBI Taxonomy" id="1817890"/>
    <lineage>
        <taxon>Bacteria</taxon>
        <taxon>Raymondiibacteriota</taxon>
    </lineage>
</organism>
<proteinExistence type="inferred from homology"/>
<dbReference type="GO" id="GO:0005886">
    <property type="term" value="C:plasma membrane"/>
    <property type="evidence" value="ECO:0007669"/>
    <property type="project" value="UniProtKB-SubCell"/>
</dbReference>
<dbReference type="NCBIfam" id="NF003481">
    <property type="entry name" value="PRK05151.1"/>
    <property type="match status" value="1"/>
</dbReference>
<evidence type="ECO:0000256" key="1">
    <source>
        <dbReference type="ARBA" id="ARBA00004127"/>
    </source>
</evidence>
<keyword evidence="2 8" id="KW-0813">Transport</keyword>
<dbReference type="EC" id="7.-.-.-" evidence="8"/>
<evidence type="ECO:0000313" key="9">
    <source>
        <dbReference type="EMBL" id="OGK05544.1"/>
    </source>
</evidence>
<dbReference type="PANTHER" id="PTHR30335:SF0">
    <property type="entry name" value="ION-TRANSLOCATING OXIDOREDUCTASE COMPLEX SUBUNIT A"/>
    <property type="match status" value="1"/>
</dbReference>
<feature type="transmembrane region" description="Helical" evidence="8">
    <location>
        <begin position="97"/>
        <end position="121"/>
    </location>
</feature>
<feature type="transmembrane region" description="Helical" evidence="8">
    <location>
        <begin position="70"/>
        <end position="91"/>
    </location>
</feature>
<gene>
    <name evidence="8" type="primary">rnfA</name>
    <name evidence="9" type="ORF">A2519_05510</name>
</gene>